<name>A0A2K9P4B7_9FIRM</name>
<evidence type="ECO:0000256" key="2">
    <source>
        <dbReference type="ARBA" id="ARBA00003213"/>
    </source>
</evidence>
<feature type="binding site" evidence="10">
    <location>
        <begin position="11"/>
        <end position="18"/>
    </location>
    <ligand>
        <name>ATP</name>
        <dbReference type="ChEBI" id="CHEBI:30616"/>
    </ligand>
</feature>
<keyword evidence="5 10" id="KW-0819">tRNA processing</keyword>
<evidence type="ECO:0000256" key="8">
    <source>
        <dbReference type="ARBA" id="ARBA00022842"/>
    </source>
</evidence>
<feature type="region of interest" description="Interaction with substrate tRNA" evidence="10">
    <location>
        <begin position="36"/>
        <end position="39"/>
    </location>
</feature>
<keyword evidence="6 10" id="KW-0547">Nucleotide-binding</keyword>
<dbReference type="AlphaFoldDB" id="A0A2K9P4B7"/>
<dbReference type="InterPro" id="IPR039657">
    <property type="entry name" value="Dimethylallyltransferase"/>
</dbReference>
<evidence type="ECO:0000256" key="1">
    <source>
        <dbReference type="ARBA" id="ARBA00001946"/>
    </source>
</evidence>
<dbReference type="InterPro" id="IPR027417">
    <property type="entry name" value="P-loop_NTPase"/>
</dbReference>
<dbReference type="Gene3D" id="3.40.50.300">
    <property type="entry name" value="P-loop containing nucleotide triphosphate hydrolases"/>
    <property type="match status" value="1"/>
</dbReference>
<reference evidence="14 15" key="1">
    <citation type="submission" date="2017-04" db="EMBL/GenBank/DDBJ databases">
        <title>Monoglobus pectinilyticus 14 draft genome.</title>
        <authorList>
            <person name="Kim C."/>
            <person name="Rosendale D.I."/>
            <person name="Kelly W.J."/>
            <person name="Tannock G.W."/>
            <person name="Patchett M.L."/>
            <person name="Jordens J.Z."/>
        </authorList>
    </citation>
    <scope>NUCLEOTIDE SEQUENCE [LARGE SCALE GENOMIC DNA]</scope>
    <source>
        <strain evidence="14 15">14</strain>
    </source>
</reference>
<comment type="caution">
    <text evidence="10">Lacks conserved residue(s) required for the propagation of feature annotation.</text>
</comment>
<feature type="site" description="Interaction with substrate tRNA" evidence="10">
    <location>
        <position position="102"/>
    </location>
</feature>
<keyword evidence="15" id="KW-1185">Reference proteome</keyword>
<proteinExistence type="inferred from homology"/>
<comment type="cofactor">
    <cofactor evidence="1 10">
        <name>Mg(2+)</name>
        <dbReference type="ChEBI" id="CHEBI:18420"/>
    </cofactor>
</comment>
<feature type="site" description="Interaction with substrate tRNA" evidence="10">
    <location>
        <position position="125"/>
    </location>
</feature>
<evidence type="ECO:0000256" key="13">
    <source>
        <dbReference type="RuleBase" id="RU003785"/>
    </source>
</evidence>
<keyword evidence="8 10" id="KW-0460">Magnesium</keyword>
<organism evidence="14 15">
    <name type="scientific">Monoglobus pectinilyticus</name>
    <dbReference type="NCBI Taxonomy" id="1981510"/>
    <lineage>
        <taxon>Bacteria</taxon>
        <taxon>Bacillati</taxon>
        <taxon>Bacillota</taxon>
        <taxon>Clostridia</taxon>
        <taxon>Monoglobales</taxon>
        <taxon>Monoglobaceae</taxon>
        <taxon>Monoglobus</taxon>
    </lineage>
</organism>
<evidence type="ECO:0000313" key="14">
    <source>
        <dbReference type="EMBL" id="AUO20105.1"/>
    </source>
</evidence>
<dbReference type="SUPFAM" id="SSF52540">
    <property type="entry name" value="P-loop containing nucleoside triphosphate hydrolases"/>
    <property type="match status" value="2"/>
</dbReference>
<evidence type="ECO:0000256" key="6">
    <source>
        <dbReference type="ARBA" id="ARBA00022741"/>
    </source>
</evidence>
<evidence type="ECO:0000256" key="10">
    <source>
        <dbReference type="HAMAP-Rule" id="MF_00185"/>
    </source>
</evidence>
<dbReference type="Pfam" id="PF01715">
    <property type="entry name" value="IPPT"/>
    <property type="match status" value="1"/>
</dbReference>
<dbReference type="Proteomes" id="UP000235589">
    <property type="component" value="Chromosome"/>
</dbReference>
<evidence type="ECO:0000256" key="5">
    <source>
        <dbReference type="ARBA" id="ARBA00022694"/>
    </source>
</evidence>
<comment type="subunit">
    <text evidence="10">Monomer.</text>
</comment>
<dbReference type="GO" id="GO:0052381">
    <property type="term" value="F:tRNA dimethylallyltransferase activity"/>
    <property type="evidence" value="ECO:0007669"/>
    <property type="project" value="UniProtKB-UniRule"/>
</dbReference>
<comment type="similarity">
    <text evidence="3 10 13">Belongs to the IPP transferase family.</text>
</comment>
<comment type="catalytic activity">
    <reaction evidence="9 10 11">
        <text>adenosine(37) in tRNA + dimethylallyl diphosphate = N(6)-dimethylallyladenosine(37) in tRNA + diphosphate</text>
        <dbReference type="Rhea" id="RHEA:26482"/>
        <dbReference type="Rhea" id="RHEA-COMP:10162"/>
        <dbReference type="Rhea" id="RHEA-COMP:10375"/>
        <dbReference type="ChEBI" id="CHEBI:33019"/>
        <dbReference type="ChEBI" id="CHEBI:57623"/>
        <dbReference type="ChEBI" id="CHEBI:74411"/>
        <dbReference type="ChEBI" id="CHEBI:74415"/>
        <dbReference type="EC" id="2.5.1.75"/>
    </reaction>
</comment>
<evidence type="ECO:0000256" key="9">
    <source>
        <dbReference type="ARBA" id="ARBA00049563"/>
    </source>
</evidence>
<dbReference type="GeneID" id="98063336"/>
<evidence type="ECO:0000313" key="15">
    <source>
        <dbReference type="Proteomes" id="UP000235589"/>
    </source>
</evidence>
<feature type="binding site" evidence="10">
    <location>
        <begin position="13"/>
        <end position="18"/>
    </location>
    <ligand>
        <name>substrate</name>
    </ligand>
</feature>
<evidence type="ECO:0000256" key="7">
    <source>
        <dbReference type="ARBA" id="ARBA00022840"/>
    </source>
</evidence>
<protein>
    <recommendedName>
        <fullName evidence="10">tRNA dimethylallyltransferase</fullName>
        <ecNumber evidence="10">2.5.1.75</ecNumber>
    </recommendedName>
    <alternativeName>
        <fullName evidence="10">Dimethylallyl diphosphate:tRNA dimethylallyltransferase</fullName>
        <shortName evidence="10">DMAPP:tRNA dimethylallyltransferase</shortName>
        <shortName evidence="10">DMATase</shortName>
    </alternativeName>
    <alternativeName>
        <fullName evidence="10">Isopentenyl-diphosphate:tRNA isopentenyltransferase</fullName>
        <shortName evidence="10">IPP transferase</shortName>
        <shortName evidence="10">IPPT</shortName>
        <shortName evidence="10">IPTase</shortName>
    </alternativeName>
</protein>
<dbReference type="KEGG" id="mpec:B9O19_01958"/>
<dbReference type="GO" id="GO:0005524">
    <property type="term" value="F:ATP binding"/>
    <property type="evidence" value="ECO:0007669"/>
    <property type="project" value="UniProtKB-UniRule"/>
</dbReference>
<dbReference type="EC" id="2.5.1.75" evidence="10"/>
<dbReference type="PANTHER" id="PTHR11088:SF60">
    <property type="entry name" value="TRNA DIMETHYLALLYLTRANSFERASE"/>
    <property type="match status" value="1"/>
</dbReference>
<evidence type="ECO:0000256" key="3">
    <source>
        <dbReference type="ARBA" id="ARBA00005842"/>
    </source>
</evidence>
<keyword evidence="7 10" id="KW-0067">ATP-binding</keyword>
<evidence type="ECO:0000256" key="12">
    <source>
        <dbReference type="RuleBase" id="RU003784"/>
    </source>
</evidence>
<dbReference type="InterPro" id="IPR018022">
    <property type="entry name" value="IPT"/>
</dbReference>
<comment type="function">
    <text evidence="2 10 12">Catalyzes the transfer of a dimethylallyl group onto the adenine at position 37 in tRNAs that read codons beginning with uridine, leading to the formation of N6-(dimethylallyl)adenosine (i(6)A).</text>
</comment>
<evidence type="ECO:0000256" key="11">
    <source>
        <dbReference type="RuleBase" id="RU003783"/>
    </source>
</evidence>
<dbReference type="PANTHER" id="PTHR11088">
    <property type="entry name" value="TRNA DIMETHYLALLYLTRANSFERASE"/>
    <property type="match status" value="1"/>
</dbReference>
<dbReference type="OrthoDB" id="9776390at2"/>
<dbReference type="EMBL" id="CP020991">
    <property type="protein sequence ID" value="AUO20105.1"/>
    <property type="molecule type" value="Genomic_DNA"/>
</dbReference>
<accession>A0A2K9P4B7</accession>
<dbReference type="RefSeq" id="WP_102366247.1">
    <property type="nucleotide sequence ID" value="NZ_CP020991.1"/>
</dbReference>
<sequence>MNKPKILCVVGPTASGKTDYAVELALKCGGEVVSCDSMQIYKHMDIGTAKPTADEMKGVKHHMIDIIEPNESFSVARFSEMARECIDDILLRGKMPVLCGGTGLYFDSTINNINFIQMDTDEEYRKYLESAAKEFGNEYVYKILKRVDEESAESIHPNNLKRVIRALEIYKTTGKKKSELDKEQLSEPLYEPEITGLMRDREVLYDRINKRVDIMMEKGLVEEVSELIKMGIDTEATSMQAIGYKEIIEYLDGKTSLSDAVDKIKRESRRYAKRQLTWFKRNEKIHWINI</sequence>
<dbReference type="Gene3D" id="1.10.20.140">
    <property type="match status" value="1"/>
</dbReference>
<dbReference type="FunFam" id="1.10.20.140:FF:000001">
    <property type="entry name" value="tRNA dimethylallyltransferase"/>
    <property type="match status" value="1"/>
</dbReference>
<keyword evidence="4 10" id="KW-0808">Transferase</keyword>
<evidence type="ECO:0000256" key="4">
    <source>
        <dbReference type="ARBA" id="ARBA00022679"/>
    </source>
</evidence>
<dbReference type="HAMAP" id="MF_00185">
    <property type="entry name" value="IPP_trans"/>
    <property type="match status" value="1"/>
</dbReference>
<dbReference type="NCBIfam" id="TIGR00174">
    <property type="entry name" value="miaA"/>
    <property type="match status" value="1"/>
</dbReference>
<dbReference type="GO" id="GO:0006400">
    <property type="term" value="P:tRNA modification"/>
    <property type="evidence" value="ECO:0007669"/>
    <property type="project" value="TreeGrafter"/>
</dbReference>
<gene>
    <name evidence="10" type="primary">miaA</name>
    <name evidence="14" type="ORF">B9O19_01958</name>
</gene>